<protein>
    <submittedName>
        <fullName evidence="2">Mobile element protein</fullName>
    </submittedName>
</protein>
<evidence type="ECO:0000259" key="1">
    <source>
        <dbReference type="Pfam" id="PF13737"/>
    </source>
</evidence>
<dbReference type="PANTHER" id="PTHR34631">
    <property type="match status" value="1"/>
</dbReference>
<proteinExistence type="predicted"/>
<gene>
    <name evidence="2" type="ORF">BTN49_1750</name>
</gene>
<comment type="caution">
    <text evidence="2">The sequence shown here is derived from an EMBL/GenBank/DDBJ whole genome shotgun (WGS) entry which is preliminary data.</text>
</comment>
<accession>A0A2A5T2Y5</accession>
<sequence>MFPKYLNSSQFLRSDHHGVKREVMMGKAKYKITNWKKYNQALVNRGSLTFWVNVTAIKAWHCLKHNGHRGCRLIFSETEIEIEIALMVKGIFKLPLRGLEGFLNSVFTLINVLPNSPTYTCISKRSKTVKIM</sequence>
<dbReference type="AlphaFoldDB" id="A0A2A5T2Y5"/>
<reference evidence="3" key="1">
    <citation type="submission" date="2017-04" db="EMBL/GenBank/DDBJ databases">
        <title>Genome evolution of the luminous symbionts of deep sea anglerfish.</title>
        <authorList>
            <person name="Hendry T.A."/>
        </authorList>
    </citation>
    <scope>NUCLEOTIDE SEQUENCE [LARGE SCALE GENOMIC DNA]</scope>
</reference>
<evidence type="ECO:0000313" key="3">
    <source>
        <dbReference type="Proteomes" id="UP000219020"/>
    </source>
</evidence>
<dbReference type="InterPro" id="IPR053172">
    <property type="entry name" value="Tn903_transposase"/>
</dbReference>
<dbReference type="Proteomes" id="UP000219020">
    <property type="component" value="Unassembled WGS sequence"/>
</dbReference>
<dbReference type="Pfam" id="PF13737">
    <property type="entry name" value="DDE_Tnp_1_5"/>
    <property type="match status" value="1"/>
</dbReference>
<feature type="domain" description="Transposase DDE" evidence="1">
    <location>
        <begin position="44"/>
        <end position="131"/>
    </location>
</feature>
<name>A0A2A5T2Y5_9GAMM</name>
<organism evidence="2 3">
    <name type="scientific">Candidatus Enterovibrio escicola</name>
    <dbReference type="NCBI Taxonomy" id="1927127"/>
    <lineage>
        <taxon>Bacteria</taxon>
        <taxon>Pseudomonadati</taxon>
        <taxon>Pseudomonadota</taxon>
        <taxon>Gammaproteobacteria</taxon>
        <taxon>Vibrionales</taxon>
        <taxon>Vibrionaceae</taxon>
        <taxon>Enterovibrio</taxon>
    </lineage>
</organism>
<evidence type="ECO:0000313" key="2">
    <source>
        <dbReference type="EMBL" id="PCS22529.1"/>
    </source>
</evidence>
<dbReference type="EMBL" id="NBYY01000016">
    <property type="protein sequence ID" value="PCS22529.1"/>
    <property type="molecule type" value="Genomic_DNA"/>
</dbReference>
<keyword evidence="3" id="KW-1185">Reference proteome</keyword>
<dbReference type="InterPro" id="IPR025668">
    <property type="entry name" value="Tnp_DDE_dom"/>
</dbReference>
<dbReference type="PANTHER" id="PTHR34631:SF3">
    <property type="entry name" value="ISSOD12 TRANSPOSASE TNPA_ISSOD12"/>
    <property type="match status" value="1"/>
</dbReference>